<feature type="transmembrane region" description="Helical" evidence="4">
    <location>
        <begin position="6"/>
        <end position="25"/>
    </location>
</feature>
<dbReference type="Gene3D" id="2.60.40.420">
    <property type="entry name" value="Cupredoxins - blue copper proteins"/>
    <property type="match status" value="1"/>
</dbReference>
<evidence type="ECO:0000313" key="6">
    <source>
        <dbReference type="EMBL" id="SDW20465.1"/>
    </source>
</evidence>
<dbReference type="PROSITE" id="PS00078">
    <property type="entry name" value="COX2"/>
    <property type="match status" value="1"/>
</dbReference>
<dbReference type="GO" id="GO:0005507">
    <property type="term" value="F:copper ion binding"/>
    <property type="evidence" value="ECO:0007669"/>
    <property type="project" value="InterPro"/>
</dbReference>
<dbReference type="AlphaFoldDB" id="A0A1H2RMD3"/>
<accession>A0A1H2RMD3</accession>
<protein>
    <submittedName>
        <fullName evidence="6">Cytochrome c oxidase subunit 2</fullName>
    </submittedName>
</protein>
<sequence>MVSTVYAITLVVMALIAAVFCFVLVNSKKVETDYSTVTKKWYGIRGKWFFFLLTLGVIITYLSLSPFPIPDQKKGYQENEYQVVKVDSYQWYWTMTPNTVEAGKPVTFLVTSGDVNHGFGIYDENLELLGQTQAMPGYTNKLIHTFDKPGKYKILCLEYCGVAHHAMITELTVK</sequence>
<dbReference type="PANTHER" id="PTHR42838">
    <property type="entry name" value="CYTOCHROME C OXIDASE SUBUNIT II"/>
    <property type="match status" value="1"/>
</dbReference>
<organism evidence="6 7">
    <name type="scientific">Nitrosomonas communis</name>
    <dbReference type="NCBI Taxonomy" id="44574"/>
    <lineage>
        <taxon>Bacteria</taxon>
        <taxon>Pseudomonadati</taxon>
        <taxon>Pseudomonadota</taxon>
        <taxon>Betaproteobacteria</taxon>
        <taxon>Nitrosomonadales</taxon>
        <taxon>Nitrosomonadaceae</taxon>
        <taxon>Nitrosomonas</taxon>
    </lineage>
</organism>
<dbReference type="Proteomes" id="UP000183454">
    <property type="component" value="Unassembled WGS sequence"/>
</dbReference>
<feature type="transmembrane region" description="Helical" evidence="4">
    <location>
        <begin position="46"/>
        <end position="64"/>
    </location>
</feature>
<proteinExistence type="predicted"/>
<keyword evidence="4" id="KW-1133">Transmembrane helix</keyword>
<keyword evidence="4" id="KW-0472">Membrane</keyword>
<dbReference type="InterPro" id="IPR051403">
    <property type="entry name" value="NosZ/Cyto_c_oxidase_sub2"/>
</dbReference>
<dbReference type="CDD" id="cd13916">
    <property type="entry name" value="CuRO_HCO_II_like_1"/>
    <property type="match status" value="1"/>
</dbReference>
<dbReference type="InterPro" id="IPR001505">
    <property type="entry name" value="Copper_CuA"/>
</dbReference>
<evidence type="ECO:0000256" key="2">
    <source>
        <dbReference type="ARBA" id="ARBA00022723"/>
    </source>
</evidence>
<evidence type="ECO:0000256" key="4">
    <source>
        <dbReference type="SAM" id="Phobius"/>
    </source>
</evidence>
<dbReference type="InterPro" id="IPR008972">
    <property type="entry name" value="Cupredoxin"/>
</dbReference>
<evidence type="ECO:0000256" key="1">
    <source>
        <dbReference type="ARBA" id="ARBA00004196"/>
    </source>
</evidence>
<dbReference type="RefSeq" id="WP_074665396.1">
    <property type="nucleotide sequence ID" value="NZ_FNNH01000005.1"/>
</dbReference>
<dbReference type="GO" id="GO:0030313">
    <property type="term" value="C:cell envelope"/>
    <property type="evidence" value="ECO:0007669"/>
    <property type="project" value="UniProtKB-SubCell"/>
</dbReference>
<reference evidence="6 7" key="1">
    <citation type="submission" date="2016-10" db="EMBL/GenBank/DDBJ databases">
        <authorList>
            <person name="de Groot N.N."/>
        </authorList>
    </citation>
    <scope>NUCLEOTIDE SEQUENCE [LARGE SCALE GENOMIC DNA]</scope>
    <source>
        <strain evidence="6 7">Nm110</strain>
    </source>
</reference>
<dbReference type="EMBL" id="FNNH01000005">
    <property type="protein sequence ID" value="SDW20465.1"/>
    <property type="molecule type" value="Genomic_DNA"/>
</dbReference>
<evidence type="ECO:0000313" key="7">
    <source>
        <dbReference type="Proteomes" id="UP000183454"/>
    </source>
</evidence>
<dbReference type="InterPro" id="IPR002429">
    <property type="entry name" value="CcO_II-like_C"/>
</dbReference>
<keyword evidence="3" id="KW-0186">Copper</keyword>
<dbReference type="Pfam" id="PF00116">
    <property type="entry name" value="COX2"/>
    <property type="match status" value="1"/>
</dbReference>
<name>A0A1H2RMD3_9PROT</name>
<keyword evidence="2" id="KW-0479">Metal-binding</keyword>
<evidence type="ECO:0000259" key="5">
    <source>
        <dbReference type="PROSITE" id="PS50857"/>
    </source>
</evidence>
<dbReference type="PANTHER" id="PTHR42838:SF2">
    <property type="entry name" value="NITROUS-OXIDE REDUCTASE"/>
    <property type="match status" value="1"/>
</dbReference>
<dbReference type="GO" id="GO:0016020">
    <property type="term" value="C:membrane"/>
    <property type="evidence" value="ECO:0007669"/>
    <property type="project" value="InterPro"/>
</dbReference>
<comment type="subcellular location">
    <subcellularLocation>
        <location evidence="1">Cell envelope</location>
    </subcellularLocation>
</comment>
<feature type="domain" description="Cytochrome oxidase subunit II copper A binding" evidence="5">
    <location>
        <begin position="79"/>
        <end position="174"/>
    </location>
</feature>
<evidence type="ECO:0000256" key="3">
    <source>
        <dbReference type="ARBA" id="ARBA00023008"/>
    </source>
</evidence>
<dbReference type="PROSITE" id="PS50857">
    <property type="entry name" value="COX2_CUA"/>
    <property type="match status" value="1"/>
</dbReference>
<dbReference type="SUPFAM" id="SSF49503">
    <property type="entry name" value="Cupredoxins"/>
    <property type="match status" value="1"/>
</dbReference>
<keyword evidence="4" id="KW-0812">Transmembrane</keyword>
<dbReference type="GO" id="GO:0004129">
    <property type="term" value="F:cytochrome-c oxidase activity"/>
    <property type="evidence" value="ECO:0007669"/>
    <property type="project" value="InterPro"/>
</dbReference>
<gene>
    <name evidence="6" type="ORF">SAMN05421882_10059</name>
</gene>